<keyword evidence="3" id="KW-1185">Reference proteome</keyword>
<feature type="transmembrane region" description="Helical" evidence="1">
    <location>
        <begin position="94"/>
        <end position="116"/>
    </location>
</feature>
<dbReference type="Proteomes" id="UP000051955">
    <property type="component" value="Unassembled WGS sequence"/>
</dbReference>
<name>A0A0R1LE51_9LACO</name>
<evidence type="ECO:0000256" key="1">
    <source>
        <dbReference type="SAM" id="Phobius"/>
    </source>
</evidence>
<accession>A0A0R1LE51</accession>
<organism evidence="2 3">
    <name type="scientific">Levilactobacillus acidifarinae DSM 19394 = JCM 15949</name>
    <dbReference type="NCBI Taxonomy" id="1423715"/>
    <lineage>
        <taxon>Bacteria</taxon>
        <taxon>Bacillati</taxon>
        <taxon>Bacillota</taxon>
        <taxon>Bacilli</taxon>
        <taxon>Lactobacillales</taxon>
        <taxon>Lactobacillaceae</taxon>
        <taxon>Levilactobacillus</taxon>
    </lineage>
</organism>
<keyword evidence="1" id="KW-1133">Transmembrane helix</keyword>
<keyword evidence="1" id="KW-0472">Membrane</keyword>
<dbReference type="AlphaFoldDB" id="A0A0R1LE51"/>
<evidence type="ECO:0000313" key="3">
    <source>
        <dbReference type="Proteomes" id="UP000051955"/>
    </source>
</evidence>
<sequence>MASAYLKALPLVSILVLLNCQFIVGHFVWNWSPINWYWFLSYGLFPLADRDVRHLINLLSQRAESAPTAPKPRAALYAAGLPLMPLEDYDPHQVHILPALGRVSLTLLLAPAIVLISQIGHHNAL</sequence>
<comment type="caution">
    <text evidence="2">The sequence shown here is derived from an EMBL/GenBank/DDBJ whole genome shotgun (WGS) entry which is preliminary data.</text>
</comment>
<feature type="transmembrane region" description="Helical" evidence="1">
    <location>
        <begin position="9"/>
        <end position="29"/>
    </location>
</feature>
<dbReference type="EMBL" id="AZDV01000028">
    <property type="protein sequence ID" value="KRK94070.1"/>
    <property type="molecule type" value="Genomic_DNA"/>
</dbReference>
<dbReference type="PATRIC" id="fig|1423715.3.peg.1436"/>
<protein>
    <submittedName>
        <fullName evidence="2">Uncharacterized protein</fullName>
    </submittedName>
</protein>
<gene>
    <name evidence="2" type="ORF">FD25_GL001401</name>
</gene>
<keyword evidence="1" id="KW-0812">Transmembrane</keyword>
<reference evidence="2 3" key="1">
    <citation type="journal article" date="2015" name="Genome Announc.">
        <title>Expanding the biotechnology potential of lactobacilli through comparative genomics of 213 strains and associated genera.</title>
        <authorList>
            <person name="Sun Z."/>
            <person name="Harris H.M."/>
            <person name="McCann A."/>
            <person name="Guo C."/>
            <person name="Argimon S."/>
            <person name="Zhang W."/>
            <person name="Yang X."/>
            <person name="Jeffery I.B."/>
            <person name="Cooney J.C."/>
            <person name="Kagawa T.F."/>
            <person name="Liu W."/>
            <person name="Song Y."/>
            <person name="Salvetti E."/>
            <person name="Wrobel A."/>
            <person name="Rasinkangas P."/>
            <person name="Parkhill J."/>
            <person name="Rea M.C."/>
            <person name="O'Sullivan O."/>
            <person name="Ritari J."/>
            <person name="Douillard F.P."/>
            <person name="Paul Ross R."/>
            <person name="Yang R."/>
            <person name="Briner A.E."/>
            <person name="Felis G.E."/>
            <person name="de Vos W.M."/>
            <person name="Barrangou R."/>
            <person name="Klaenhammer T.R."/>
            <person name="Caufield P.W."/>
            <person name="Cui Y."/>
            <person name="Zhang H."/>
            <person name="O'Toole P.W."/>
        </authorList>
    </citation>
    <scope>NUCLEOTIDE SEQUENCE [LARGE SCALE GENOMIC DNA]</scope>
    <source>
        <strain evidence="2 3">DSM 19394</strain>
    </source>
</reference>
<proteinExistence type="predicted"/>
<evidence type="ECO:0000313" key="2">
    <source>
        <dbReference type="EMBL" id="KRK94070.1"/>
    </source>
</evidence>